<dbReference type="PANTHER" id="PTHR34982:SF1">
    <property type="entry name" value="FLAGELLAR ASSEMBLY PROTEIN FLIH"/>
    <property type="match status" value="1"/>
</dbReference>
<comment type="similarity">
    <text evidence="2">Belongs to the FliH family.</text>
</comment>
<keyword evidence="4" id="KW-1005">Bacterial flagellum biogenesis</keyword>
<sequence length="254" mass="25643">MSTSPELVSLPATTALAVSERRATPSVSAAVFAPLPAVRRGHEVTGSVPDSTVTASARAAGYAAGWAQGIAAAAAREAEAVAVAAAAAAAEREQLRAVVAAAVQALEAAAQQLRERTAPAVEEAADSVASGAVDLAEVLIGHELESADARGRATAALTRALAASPELDDVQVRLNPGDLAALRAIDPEQEIASLAGRTNVTVTADPKLASGDAVADFPGGSVDARIDTALARMRSVLRGGGSRQRLEVFDVDDL</sequence>
<evidence type="ECO:0000313" key="8">
    <source>
        <dbReference type="EMBL" id="PWJ52593.1"/>
    </source>
</evidence>
<dbReference type="InterPro" id="IPR051472">
    <property type="entry name" value="T3SS_Stator/FliH"/>
</dbReference>
<dbReference type="InterPro" id="IPR018035">
    <property type="entry name" value="Flagellar_FliH/T3SS_HrpE"/>
</dbReference>
<comment type="function">
    <text evidence="1">Needed for flagellar regrowth and assembly.</text>
</comment>
<dbReference type="EMBL" id="QGDQ01000019">
    <property type="protein sequence ID" value="PWJ52593.1"/>
    <property type="molecule type" value="Genomic_DNA"/>
</dbReference>
<evidence type="ECO:0000256" key="4">
    <source>
        <dbReference type="ARBA" id="ARBA00022795"/>
    </source>
</evidence>
<dbReference type="Proteomes" id="UP000245469">
    <property type="component" value="Unassembled WGS sequence"/>
</dbReference>
<dbReference type="GO" id="GO:0015031">
    <property type="term" value="P:protein transport"/>
    <property type="evidence" value="ECO:0007669"/>
    <property type="project" value="UniProtKB-KW"/>
</dbReference>
<evidence type="ECO:0000256" key="3">
    <source>
        <dbReference type="ARBA" id="ARBA00022448"/>
    </source>
</evidence>
<evidence type="ECO:0000259" key="7">
    <source>
        <dbReference type="Pfam" id="PF02108"/>
    </source>
</evidence>
<keyword evidence="8" id="KW-0966">Cell projection</keyword>
<evidence type="ECO:0000256" key="5">
    <source>
        <dbReference type="ARBA" id="ARBA00022927"/>
    </source>
</evidence>
<evidence type="ECO:0000256" key="1">
    <source>
        <dbReference type="ARBA" id="ARBA00003041"/>
    </source>
</evidence>
<dbReference type="PANTHER" id="PTHR34982">
    <property type="entry name" value="YOP PROTEINS TRANSLOCATION PROTEIN L"/>
    <property type="match status" value="1"/>
</dbReference>
<reference evidence="8 9" key="1">
    <citation type="submission" date="2018-03" db="EMBL/GenBank/DDBJ databases">
        <title>Genomic Encyclopedia of Archaeal and Bacterial Type Strains, Phase II (KMG-II): from individual species to whole genera.</title>
        <authorList>
            <person name="Goeker M."/>
        </authorList>
    </citation>
    <scope>NUCLEOTIDE SEQUENCE [LARGE SCALE GENOMIC DNA]</scope>
    <source>
        <strain evidence="8 9">DSM 44889</strain>
    </source>
</reference>
<keyword evidence="3" id="KW-0813">Transport</keyword>
<proteinExistence type="inferred from homology"/>
<evidence type="ECO:0000256" key="2">
    <source>
        <dbReference type="ARBA" id="ARBA00006602"/>
    </source>
</evidence>
<comment type="caution">
    <text evidence="8">The sequence shown here is derived from an EMBL/GenBank/DDBJ whole genome shotgun (WGS) entry which is preliminary data.</text>
</comment>
<keyword evidence="5" id="KW-0653">Protein transport</keyword>
<gene>
    <name evidence="8" type="ORF">BXY45_11988</name>
</gene>
<dbReference type="OrthoDB" id="5114026at2"/>
<name>A0A316A4V9_9ACTN</name>
<keyword evidence="9" id="KW-1185">Reference proteome</keyword>
<dbReference type="GO" id="GO:0005829">
    <property type="term" value="C:cytosol"/>
    <property type="evidence" value="ECO:0007669"/>
    <property type="project" value="TreeGrafter"/>
</dbReference>
<keyword evidence="8" id="KW-0969">Cilium</keyword>
<evidence type="ECO:0000256" key="6">
    <source>
        <dbReference type="ARBA" id="ARBA00023225"/>
    </source>
</evidence>
<keyword evidence="8" id="KW-0282">Flagellum</keyword>
<organism evidence="8 9">
    <name type="scientific">Quadrisphaera granulorum</name>
    <dbReference type="NCBI Taxonomy" id="317664"/>
    <lineage>
        <taxon>Bacteria</taxon>
        <taxon>Bacillati</taxon>
        <taxon>Actinomycetota</taxon>
        <taxon>Actinomycetes</taxon>
        <taxon>Kineosporiales</taxon>
        <taxon>Kineosporiaceae</taxon>
        <taxon>Quadrisphaera</taxon>
    </lineage>
</organism>
<keyword evidence="6" id="KW-1006">Bacterial flagellum protein export</keyword>
<dbReference type="AlphaFoldDB" id="A0A316A4V9"/>
<feature type="domain" description="Flagellar assembly protein FliH/Type III secretion system HrpE" evidence="7">
    <location>
        <begin position="102"/>
        <end position="231"/>
    </location>
</feature>
<dbReference type="Pfam" id="PF02108">
    <property type="entry name" value="FliH"/>
    <property type="match status" value="1"/>
</dbReference>
<evidence type="ECO:0000313" key="9">
    <source>
        <dbReference type="Proteomes" id="UP000245469"/>
    </source>
</evidence>
<dbReference type="RefSeq" id="WP_109775289.1">
    <property type="nucleotide sequence ID" value="NZ_QGDQ01000019.1"/>
</dbReference>
<dbReference type="GO" id="GO:0044781">
    <property type="term" value="P:bacterial-type flagellum organization"/>
    <property type="evidence" value="ECO:0007669"/>
    <property type="project" value="UniProtKB-KW"/>
</dbReference>
<protein>
    <submittedName>
        <fullName evidence="8">Flagellar assembly protein FliH</fullName>
    </submittedName>
</protein>
<accession>A0A316A4V9</accession>